<reference evidence="1 2" key="1">
    <citation type="submission" date="2019-11" db="EMBL/GenBank/DDBJ databases">
        <title>Comparative genomics of hydrocarbon-degrading Desulfosarcina strains.</title>
        <authorList>
            <person name="Watanabe M."/>
            <person name="Kojima H."/>
            <person name="Fukui M."/>
        </authorList>
    </citation>
    <scope>NUCLEOTIDE SEQUENCE [LARGE SCALE GENOMIC DNA]</scope>
    <source>
        <strain evidence="1 2">28bB2T</strain>
    </source>
</reference>
<accession>A0A5K7ZPF8</accession>
<evidence type="ECO:0000313" key="2">
    <source>
        <dbReference type="Proteomes" id="UP000425960"/>
    </source>
</evidence>
<sequence length="276" mass="31769">MFEKSINLLESQARRDTPYALQGAADVVKHCLDMKRILLSSFWETSEVLAQIIGRNEAIKSIGNTGSILDYIHELQERFQKNKFEHPTESWFCYACEAGRTTWSYPFNLFRPSSTCEDCNCGEDIIFKAVKLFIDNAYEPPTDPLQLIAQLWTLIFIYAQVAPDIDSAEAVFDLDRVAAEQLLRTGRILRFGNEQIQKSNLHLGKQIQNAKLKWRVQSFCQEKIGRDPDWFDDRSKRRSATLIGKALKVPAPPKGRQKTIENLLDELYPDWPPRKA</sequence>
<gene>
    <name evidence="1" type="ORF">DSCO28_30330</name>
</gene>
<protein>
    <submittedName>
        <fullName evidence="1">Uncharacterized protein</fullName>
    </submittedName>
</protein>
<dbReference type="AlphaFoldDB" id="A0A5K7ZPF8"/>
<dbReference type="EMBL" id="AP021876">
    <property type="protein sequence ID" value="BBO82467.1"/>
    <property type="molecule type" value="Genomic_DNA"/>
</dbReference>
<dbReference type="RefSeq" id="WP_155322928.1">
    <property type="nucleotide sequence ID" value="NZ_AP021876.1"/>
</dbReference>
<dbReference type="KEGG" id="dov:DSCO28_30330"/>
<evidence type="ECO:0000313" key="1">
    <source>
        <dbReference type="EMBL" id="BBO82467.1"/>
    </source>
</evidence>
<proteinExistence type="predicted"/>
<organism evidence="1 2">
    <name type="scientific">Desulfosarcina ovata subsp. sediminis</name>
    <dbReference type="NCBI Taxonomy" id="885957"/>
    <lineage>
        <taxon>Bacteria</taxon>
        <taxon>Pseudomonadati</taxon>
        <taxon>Thermodesulfobacteriota</taxon>
        <taxon>Desulfobacteria</taxon>
        <taxon>Desulfobacterales</taxon>
        <taxon>Desulfosarcinaceae</taxon>
        <taxon>Desulfosarcina</taxon>
    </lineage>
</organism>
<name>A0A5K7ZPF8_9BACT</name>
<dbReference type="Proteomes" id="UP000425960">
    <property type="component" value="Chromosome"/>
</dbReference>